<feature type="compositionally biased region" description="Basic residues" evidence="6">
    <location>
        <begin position="692"/>
        <end position="707"/>
    </location>
</feature>
<dbReference type="PROSITE" id="PS51633">
    <property type="entry name" value="CXC"/>
    <property type="match status" value="1"/>
</dbReference>
<proteinExistence type="predicted"/>
<dbReference type="InterPro" id="IPR045318">
    <property type="entry name" value="EZH1/2-like"/>
</dbReference>
<feature type="compositionally biased region" description="Basic residues" evidence="6">
    <location>
        <begin position="588"/>
        <end position="620"/>
    </location>
</feature>
<keyword evidence="10" id="KW-1185">Reference proteome</keyword>
<feature type="compositionally biased region" description="Basic residues" evidence="6">
    <location>
        <begin position="894"/>
        <end position="907"/>
    </location>
</feature>
<evidence type="ECO:0000256" key="6">
    <source>
        <dbReference type="SAM" id="MobiDB-lite"/>
    </source>
</evidence>
<evidence type="ECO:0000256" key="2">
    <source>
        <dbReference type="ARBA" id="ARBA00022679"/>
    </source>
</evidence>
<keyword evidence="2" id="KW-0808">Transferase</keyword>
<dbReference type="PANTHER" id="PTHR45747:SF4">
    <property type="entry name" value="HISTONE-LYSINE N-METHYLTRANSFERASE E(Z)"/>
    <property type="match status" value="1"/>
</dbReference>
<dbReference type="InterPro" id="IPR026489">
    <property type="entry name" value="CXC_dom"/>
</dbReference>
<dbReference type="Gene3D" id="2.170.270.10">
    <property type="entry name" value="SET domain"/>
    <property type="match status" value="1"/>
</dbReference>
<evidence type="ECO:0000256" key="5">
    <source>
        <dbReference type="ARBA" id="ARBA00023163"/>
    </source>
</evidence>
<feature type="compositionally biased region" description="Basic and acidic residues" evidence="6">
    <location>
        <begin position="740"/>
        <end position="763"/>
    </location>
</feature>
<dbReference type="AlphaFoldDB" id="A0AAN9UTW5"/>
<keyword evidence="4" id="KW-0805">Transcription regulation</keyword>
<protein>
    <submittedName>
        <fullName evidence="9">Uncharacterized protein</fullName>
    </submittedName>
</protein>
<feature type="compositionally biased region" description="Acidic residues" evidence="6">
    <location>
        <begin position="628"/>
        <end position="645"/>
    </location>
</feature>
<feature type="domain" description="CXC" evidence="8">
    <location>
        <begin position="292"/>
        <end position="408"/>
    </location>
</feature>
<dbReference type="GO" id="GO:0003682">
    <property type="term" value="F:chromatin binding"/>
    <property type="evidence" value="ECO:0007669"/>
    <property type="project" value="TreeGrafter"/>
</dbReference>
<dbReference type="Pfam" id="PF21509">
    <property type="entry name" value="Ezh2-like__CXC_fung"/>
    <property type="match status" value="1"/>
</dbReference>
<dbReference type="Pfam" id="PF18600">
    <property type="entry name" value="Ezh2_MCSS_fung"/>
    <property type="match status" value="1"/>
</dbReference>
<evidence type="ECO:0000256" key="4">
    <source>
        <dbReference type="ARBA" id="ARBA00023015"/>
    </source>
</evidence>
<feature type="compositionally biased region" description="Acidic residues" evidence="6">
    <location>
        <begin position="882"/>
        <end position="891"/>
    </location>
</feature>
<dbReference type="GO" id="GO:0031507">
    <property type="term" value="P:heterochromatin formation"/>
    <property type="evidence" value="ECO:0007669"/>
    <property type="project" value="TreeGrafter"/>
</dbReference>
<evidence type="ECO:0000313" key="9">
    <source>
        <dbReference type="EMBL" id="KAK7755175.1"/>
    </source>
</evidence>
<feature type="compositionally biased region" description="Basic and acidic residues" evidence="6">
    <location>
        <begin position="783"/>
        <end position="807"/>
    </location>
</feature>
<dbReference type="InterPro" id="IPR001214">
    <property type="entry name" value="SET_dom"/>
</dbReference>
<evidence type="ECO:0000259" key="8">
    <source>
        <dbReference type="PROSITE" id="PS51633"/>
    </source>
</evidence>
<organism evidence="9 10">
    <name type="scientific">Diatrype stigma</name>
    <dbReference type="NCBI Taxonomy" id="117547"/>
    <lineage>
        <taxon>Eukaryota</taxon>
        <taxon>Fungi</taxon>
        <taxon>Dikarya</taxon>
        <taxon>Ascomycota</taxon>
        <taxon>Pezizomycotina</taxon>
        <taxon>Sordariomycetes</taxon>
        <taxon>Xylariomycetidae</taxon>
        <taxon>Xylariales</taxon>
        <taxon>Diatrypaceae</taxon>
        <taxon>Diatrype</taxon>
    </lineage>
</organism>
<name>A0AAN9UTW5_9PEZI</name>
<sequence length="907" mass="102256">MLTHQKVVKTIQKERATVLLLYLDRWLNQLAIDNCTKSTLIRHMANHTDTVTPQQKSSILNSYNDDAGSPRSARSVRMFTEAFDRVFNSPSLGDHAVPLREVLLLDGPVDTIVDSKKWMKETPSQAKVTDEHMTVETFLETYAALGCLICTGSSCEHGDYGYDNERKRFSIEVIGGLSPMLRQKNMRRASEHGNGGLILRKPEKPCGEDCFLNKRPGTRARGWSETETMILKSHLMTLSNTNIPVQCTAALTTGRPCWDVNRQLEKIEFSPTINPISSPTSKVKSLHWYDRWKKMLLNDWQEQTNTHEHQRKDHFDPCSHDGPCTLKNCSCVQNKLMCERFCLCTAECCAYKFTGCACHSQGKTCVSKQKDRPCICIQLNRECDPVLCGSCGAFERANPLYADSDALHATGCQNCAMQRGKSKSVVLGKSKVAGYGLYTTEDIAQDDFVIEYVGELISHDEGVRREARRGDVFDESSNTSYLFTLLEQEGTWVDAAIYGNLSRYINHQDSNCNVTPRILYVNGEYRIKFSSLRDIKAGEELFFNYGENFPNLTKKLLEEGEVKEKAKRGRKKVIKDPPDELEPGQERVKKKPGRKPGKPGRPGRKPGRKPGRPKGSKTKPKVPVPVEPEPEVEATIEDFDEDLFPEAEASTSRKRKRGHAIQDSEEEEYRPDMGESQDEIISINAEAPGSRGKPRGRKRLGPGKARKTAWPSQPSKPTDQEVDSGLEVVAPKRRGRKARKVEQHPQPDQEVIHGEMVVDDRTGHAGANNNILGHTEAMFAPNSDHDVHAKVHEKANEDNNGDDRKSAVEVTPSRGNNRRQPREILESSPLSTPMSEPEYLISEYDTQSTSHNDRTNVDMGNEEYTGESWVDSHGARHRGHESDDDDDDDEVVTPRRRHRRKPARYID</sequence>
<comment type="caution">
    <text evidence="9">The sequence shown here is derived from an EMBL/GenBank/DDBJ whole genome shotgun (WGS) entry which is preliminary data.</text>
</comment>
<evidence type="ECO:0000256" key="3">
    <source>
        <dbReference type="ARBA" id="ARBA00022691"/>
    </source>
</evidence>
<feature type="domain" description="SET" evidence="7">
    <location>
        <begin position="423"/>
        <end position="546"/>
    </location>
</feature>
<keyword evidence="3" id="KW-0949">S-adenosyl-L-methionine</keyword>
<gene>
    <name evidence="9" type="ORF">SLS62_002990</name>
</gene>
<dbReference type="EMBL" id="JAKJXP020000015">
    <property type="protein sequence ID" value="KAK7755175.1"/>
    <property type="molecule type" value="Genomic_DNA"/>
</dbReference>
<dbReference type="SMART" id="SM00317">
    <property type="entry name" value="SET"/>
    <property type="match status" value="1"/>
</dbReference>
<dbReference type="Pfam" id="PF00856">
    <property type="entry name" value="SET"/>
    <property type="match status" value="1"/>
</dbReference>
<dbReference type="SUPFAM" id="SSF82199">
    <property type="entry name" value="SET domain"/>
    <property type="match status" value="1"/>
</dbReference>
<evidence type="ECO:0000313" key="10">
    <source>
        <dbReference type="Proteomes" id="UP001320420"/>
    </source>
</evidence>
<evidence type="ECO:0000256" key="1">
    <source>
        <dbReference type="ARBA" id="ARBA00022603"/>
    </source>
</evidence>
<dbReference type="PROSITE" id="PS50280">
    <property type="entry name" value="SET"/>
    <property type="match status" value="1"/>
</dbReference>
<keyword evidence="5" id="KW-0804">Transcription</keyword>
<evidence type="ECO:0000259" key="7">
    <source>
        <dbReference type="PROSITE" id="PS50280"/>
    </source>
</evidence>
<keyword evidence="1" id="KW-0489">Methyltransferase</keyword>
<feature type="region of interest" description="Disordered" evidence="6">
    <location>
        <begin position="562"/>
        <end position="907"/>
    </location>
</feature>
<dbReference type="PANTHER" id="PTHR45747">
    <property type="entry name" value="HISTONE-LYSINE N-METHYLTRANSFERASE E(Z)"/>
    <property type="match status" value="1"/>
</dbReference>
<dbReference type="Proteomes" id="UP001320420">
    <property type="component" value="Unassembled WGS sequence"/>
</dbReference>
<dbReference type="GO" id="GO:0005634">
    <property type="term" value="C:nucleus"/>
    <property type="evidence" value="ECO:0007669"/>
    <property type="project" value="TreeGrafter"/>
</dbReference>
<dbReference type="InterPro" id="IPR040968">
    <property type="entry name" value="EZH2_MCSS_fung"/>
</dbReference>
<reference evidence="9 10" key="1">
    <citation type="submission" date="2024-02" db="EMBL/GenBank/DDBJ databases">
        <title>De novo assembly and annotation of 12 fungi associated with fruit tree decline syndrome in Ontario, Canada.</title>
        <authorList>
            <person name="Sulman M."/>
            <person name="Ellouze W."/>
            <person name="Ilyukhin E."/>
        </authorList>
    </citation>
    <scope>NUCLEOTIDE SEQUENCE [LARGE SCALE GENOMIC DNA]</scope>
    <source>
        <strain evidence="9 10">M11/M66-122</strain>
    </source>
</reference>
<accession>A0AAN9UTW5</accession>
<dbReference type="GO" id="GO:0032259">
    <property type="term" value="P:methylation"/>
    <property type="evidence" value="ECO:0007669"/>
    <property type="project" value="UniProtKB-KW"/>
</dbReference>
<dbReference type="InterPro" id="IPR046341">
    <property type="entry name" value="SET_dom_sf"/>
</dbReference>
<dbReference type="GO" id="GO:0046976">
    <property type="term" value="F:histone H3K27 methyltransferase activity"/>
    <property type="evidence" value="ECO:0007669"/>
    <property type="project" value="TreeGrafter"/>
</dbReference>
<dbReference type="InterPro" id="IPR048360">
    <property type="entry name" value="Ezh2_CXC_fung"/>
</dbReference>